<feature type="region of interest" description="Disordered" evidence="1">
    <location>
        <begin position="1"/>
        <end position="48"/>
    </location>
</feature>
<reference evidence="2" key="1">
    <citation type="submission" date="2021-05" db="EMBL/GenBank/DDBJ databases">
        <authorList>
            <person name="Alioto T."/>
            <person name="Alioto T."/>
            <person name="Gomez Garrido J."/>
        </authorList>
    </citation>
    <scope>NUCLEOTIDE SEQUENCE</scope>
</reference>
<evidence type="ECO:0000313" key="2">
    <source>
        <dbReference type="EMBL" id="CAG6446330.1"/>
    </source>
</evidence>
<feature type="compositionally biased region" description="Basic residues" evidence="1">
    <location>
        <begin position="10"/>
        <end position="21"/>
    </location>
</feature>
<feature type="region of interest" description="Disordered" evidence="1">
    <location>
        <begin position="80"/>
        <end position="100"/>
    </location>
</feature>
<dbReference type="EMBL" id="HBUE01006747">
    <property type="protein sequence ID" value="CAG6446330.1"/>
    <property type="molecule type" value="Transcribed_RNA"/>
</dbReference>
<sequence>MVHQGETPRRRNVHDKRRSANHLHCAQHGSTDDAALPADAKPGVEGQTHQTGYLAGRCLGWQCEGHQMLRRRRRFGCVRPERKGHAGGTNNEPLVGMADA</sequence>
<proteinExistence type="predicted"/>
<accession>A0A8D7ZXX4</accession>
<evidence type="ECO:0000256" key="1">
    <source>
        <dbReference type="SAM" id="MobiDB-lite"/>
    </source>
</evidence>
<name>A0A8D7ZXX4_CULPI</name>
<organism evidence="2">
    <name type="scientific">Culex pipiens</name>
    <name type="common">House mosquito</name>
    <dbReference type="NCBI Taxonomy" id="7175"/>
    <lineage>
        <taxon>Eukaryota</taxon>
        <taxon>Metazoa</taxon>
        <taxon>Ecdysozoa</taxon>
        <taxon>Arthropoda</taxon>
        <taxon>Hexapoda</taxon>
        <taxon>Insecta</taxon>
        <taxon>Pterygota</taxon>
        <taxon>Neoptera</taxon>
        <taxon>Endopterygota</taxon>
        <taxon>Diptera</taxon>
        <taxon>Nematocera</taxon>
        <taxon>Culicoidea</taxon>
        <taxon>Culicidae</taxon>
        <taxon>Culicinae</taxon>
        <taxon>Culicini</taxon>
        <taxon>Culex</taxon>
        <taxon>Culex</taxon>
    </lineage>
</organism>
<protein>
    <submittedName>
        <fullName evidence="2">(northern house mosquito) hypothetical protein</fullName>
    </submittedName>
</protein>
<dbReference type="AlphaFoldDB" id="A0A8D7ZXX4"/>